<keyword evidence="1" id="KW-0812">Transmembrane</keyword>
<feature type="transmembrane region" description="Helical" evidence="1">
    <location>
        <begin position="20"/>
        <end position="40"/>
    </location>
</feature>
<evidence type="ECO:0000313" key="2">
    <source>
        <dbReference type="EMBL" id="CAH7674974.1"/>
    </source>
</evidence>
<keyword evidence="3" id="KW-1185">Reference proteome</keyword>
<dbReference type="Proteomes" id="UP001153365">
    <property type="component" value="Unassembled WGS sequence"/>
</dbReference>
<keyword evidence="1" id="KW-0472">Membrane</keyword>
<feature type="non-terminal residue" evidence="2">
    <location>
        <position position="71"/>
    </location>
</feature>
<evidence type="ECO:0000256" key="1">
    <source>
        <dbReference type="SAM" id="Phobius"/>
    </source>
</evidence>
<sequence length="71" mass="7255">MVLLTKENEMKGGRWRAGLAAGQVGLVLAAGNLAGLAGLVQVEIEFVSKIDFAKNSMRRGGGQVTGLAGLG</sequence>
<dbReference type="AlphaFoldDB" id="A0AAV0AYZ7"/>
<evidence type="ECO:0000313" key="3">
    <source>
        <dbReference type="Proteomes" id="UP001153365"/>
    </source>
</evidence>
<organism evidence="2 3">
    <name type="scientific">Phakopsora pachyrhizi</name>
    <name type="common">Asian soybean rust disease fungus</name>
    <dbReference type="NCBI Taxonomy" id="170000"/>
    <lineage>
        <taxon>Eukaryota</taxon>
        <taxon>Fungi</taxon>
        <taxon>Dikarya</taxon>
        <taxon>Basidiomycota</taxon>
        <taxon>Pucciniomycotina</taxon>
        <taxon>Pucciniomycetes</taxon>
        <taxon>Pucciniales</taxon>
        <taxon>Phakopsoraceae</taxon>
        <taxon>Phakopsora</taxon>
    </lineage>
</organism>
<comment type="caution">
    <text evidence="2">The sequence shown here is derived from an EMBL/GenBank/DDBJ whole genome shotgun (WGS) entry which is preliminary data.</text>
</comment>
<proteinExistence type="predicted"/>
<keyword evidence="1" id="KW-1133">Transmembrane helix</keyword>
<name>A0AAV0AYZ7_PHAPC</name>
<accession>A0AAV0AYZ7</accession>
<dbReference type="EMBL" id="CALTRL010002194">
    <property type="protein sequence ID" value="CAH7674974.1"/>
    <property type="molecule type" value="Genomic_DNA"/>
</dbReference>
<reference evidence="2" key="1">
    <citation type="submission" date="2022-06" db="EMBL/GenBank/DDBJ databases">
        <authorList>
            <consortium name="SYNGENTA / RWTH Aachen University"/>
        </authorList>
    </citation>
    <scope>NUCLEOTIDE SEQUENCE</scope>
</reference>
<gene>
    <name evidence="2" type="ORF">PPACK8108_LOCUS9930</name>
</gene>
<protein>
    <submittedName>
        <fullName evidence="2">Uncharacterized protein</fullName>
    </submittedName>
</protein>